<accession>A0AAE1F415</accession>
<gene>
    <name evidence="3" type="ORF">Pcinc_027963</name>
</gene>
<proteinExistence type="predicted"/>
<evidence type="ECO:0000313" key="3">
    <source>
        <dbReference type="EMBL" id="KAK3866507.1"/>
    </source>
</evidence>
<comment type="caution">
    <text evidence="3">The sequence shown here is derived from an EMBL/GenBank/DDBJ whole genome shotgun (WGS) entry which is preliminary data.</text>
</comment>
<name>A0AAE1F415_PETCI</name>
<protein>
    <submittedName>
        <fullName evidence="3">Uncharacterized protein</fullName>
    </submittedName>
</protein>
<keyword evidence="2" id="KW-1133">Transmembrane helix</keyword>
<feature type="compositionally biased region" description="Low complexity" evidence="1">
    <location>
        <begin position="193"/>
        <end position="212"/>
    </location>
</feature>
<keyword evidence="2" id="KW-0472">Membrane</keyword>
<feature type="transmembrane region" description="Helical" evidence="2">
    <location>
        <begin position="57"/>
        <end position="75"/>
    </location>
</feature>
<feature type="compositionally biased region" description="Acidic residues" evidence="1">
    <location>
        <begin position="165"/>
        <end position="176"/>
    </location>
</feature>
<keyword evidence="4" id="KW-1185">Reference proteome</keyword>
<keyword evidence="2" id="KW-0812">Transmembrane</keyword>
<feature type="compositionally biased region" description="Low complexity" evidence="1">
    <location>
        <begin position="141"/>
        <end position="154"/>
    </location>
</feature>
<reference evidence="3" key="1">
    <citation type="submission" date="2023-10" db="EMBL/GenBank/DDBJ databases">
        <title>Genome assemblies of two species of porcelain crab, Petrolisthes cinctipes and Petrolisthes manimaculis (Anomura: Porcellanidae).</title>
        <authorList>
            <person name="Angst P."/>
        </authorList>
    </citation>
    <scope>NUCLEOTIDE SEQUENCE</scope>
    <source>
        <strain evidence="3">PB745_01</strain>
        <tissue evidence="3">Gill</tissue>
    </source>
</reference>
<dbReference type="EMBL" id="JAWQEG010003385">
    <property type="protein sequence ID" value="KAK3866507.1"/>
    <property type="molecule type" value="Genomic_DNA"/>
</dbReference>
<dbReference type="AlphaFoldDB" id="A0AAE1F415"/>
<evidence type="ECO:0000256" key="1">
    <source>
        <dbReference type="SAM" id="MobiDB-lite"/>
    </source>
</evidence>
<evidence type="ECO:0000313" key="4">
    <source>
        <dbReference type="Proteomes" id="UP001286313"/>
    </source>
</evidence>
<feature type="region of interest" description="Disordered" evidence="1">
    <location>
        <begin position="139"/>
        <end position="231"/>
    </location>
</feature>
<sequence length="255" mass="29509">MSDIQIRRKQQQQHQQPPQQEHRAVGNLRSVDWVSEQPWVKQAYQLTKNRYVAVKQMPLIGLSLVLPEMCVVWWWTFLHNIPWPAVVLSTLEWSDGIVLRILTFTQQKVEWDKAFRVIAYFLRPFTSLYKVISTPPEVKKQQQQRQQQQQQQQQLPLTRSPVELISEDDDDDDNFTDDSNLSDASYYDPRRPPTTTTTTTTTITSSRSSSSSNRSKGPQRDTGVLNTAEEAWQTDKPPVRKVVALVRALFVVCLA</sequence>
<evidence type="ECO:0000256" key="2">
    <source>
        <dbReference type="SAM" id="Phobius"/>
    </source>
</evidence>
<feature type="non-terminal residue" evidence="3">
    <location>
        <position position="1"/>
    </location>
</feature>
<feature type="region of interest" description="Disordered" evidence="1">
    <location>
        <begin position="1"/>
        <end position="24"/>
    </location>
</feature>
<organism evidence="3 4">
    <name type="scientific">Petrolisthes cinctipes</name>
    <name type="common">Flat porcelain crab</name>
    <dbReference type="NCBI Taxonomy" id="88211"/>
    <lineage>
        <taxon>Eukaryota</taxon>
        <taxon>Metazoa</taxon>
        <taxon>Ecdysozoa</taxon>
        <taxon>Arthropoda</taxon>
        <taxon>Crustacea</taxon>
        <taxon>Multicrustacea</taxon>
        <taxon>Malacostraca</taxon>
        <taxon>Eumalacostraca</taxon>
        <taxon>Eucarida</taxon>
        <taxon>Decapoda</taxon>
        <taxon>Pleocyemata</taxon>
        <taxon>Anomura</taxon>
        <taxon>Galatheoidea</taxon>
        <taxon>Porcellanidae</taxon>
        <taxon>Petrolisthes</taxon>
    </lineage>
</organism>
<dbReference type="Proteomes" id="UP001286313">
    <property type="component" value="Unassembled WGS sequence"/>
</dbReference>